<dbReference type="InterPro" id="IPR012675">
    <property type="entry name" value="Beta-grasp_dom_sf"/>
</dbReference>
<dbReference type="NCBIfam" id="NF008347">
    <property type="entry name" value="PRK11130.1"/>
    <property type="match status" value="1"/>
</dbReference>
<evidence type="ECO:0000256" key="3">
    <source>
        <dbReference type="ARBA" id="ARBA00024247"/>
    </source>
</evidence>
<accession>A0A2P5T0F1</accession>
<dbReference type="InterPro" id="IPR044672">
    <property type="entry name" value="MOCS2A"/>
</dbReference>
<proteinExistence type="inferred from homology"/>
<dbReference type="RefSeq" id="WP_136130679.1">
    <property type="nucleotide sequence ID" value="NZ_PDKT01000001.1"/>
</dbReference>
<evidence type="ECO:0000256" key="2">
    <source>
        <dbReference type="ARBA" id="ARBA00024200"/>
    </source>
</evidence>
<dbReference type="OrthoDB" id="9801945at2"/>
<keyword evidence="1" id="KW-0547">Nucleotide-binding</keyword>
<dbReference type="SUPFAM" id="SSF54285">
    <property type="entry name" value="MoaD/ThiS"/>
    <property type="match status" value="1"/>
</dbReference>
<comment type="similarity">
    <text evidence="2">Belongs to the MoaD family.</text>
</comment>
<dbReference type="CDD" id="cd00754">
    <property type="entry name" value="Ubl_MoaD"/>
    <property type="match status" value="1"/>
</dbReference>
<dbReference type="NCBIfam" id="TIGR01682">
    <property type="entry name" value="moaD"/>
    <property type="match status" value="1"/>
</dbReference>
<dbReference type="PANTHER" id="PTHR33359:SF1">
    <property type="entry name" value="MOLYBDOPTERIN SYNTHASE SULFUR CARRIER SUBUNIT"/>
    <property type="match status" value="1"/>
</dbReference>
<protein>
    <recommendedName>
        <fullName evidence="3">Molybdopterin synthase sulfur carrier subunit</fullName>
    </recommendedName>
</protein>
<evidence type="ECO:0000313" key="4">
    <source>
        <dbReference type="EMBL" id="PPI88069.1"/>
    </source>
</evidence>
<name>A0A2P5T0F1_9GAMM</name>
<organism evidence="4 5">
    <name type="scientific">Candidatus Pantoea edessiphila</name>
    <dbReference type="NCBI Taxonomy" id="2044610"/>
    <lineage>
        <taxon>Bacteria</taxon>
        <taxon>Pseudomonadati</taxon>
        <taxon>Pseudomonadota</taxon>
        <taxon>Gammaproteobacteria</taxon>
        <taxon>Enterobacterales</taxon>
        <taxon>Erwiniaceae</taxon>
        <taxon>Pantoea</taxon>
    </lineage>
</organism>
<reference evidence="4 5" key="1">
    <citation type="journal article" date="2018" name="Genome Biol. Evol.">
        <title>Cladogenesis and Genomic Streamlining in Extracellular Endosymbionts of Tropical Stink Bugs.</title>
        <authorList>
            <person name="Otero-Bravo A."/>
            <person name="Goffredi S."/>
            <person name="Sabree Z.L."/>
        </authorList>
    </citation>
    <scope>NUCLEOTIDE SEQUENCE [LARGE SCALE GENOMIC DNA]</scope>
    <source>
        <strain evidence="4 5">SoEE</strain>
    </source>
</reference>
<dbReference type="Gene3D" id="3.10.20.30">
    <property type="match status" value="1"/>
</dbReference>
<dbReference type="Pfam" id="PF02597">
    <property type="entry name" value="ThiS"/>
    <property type="match status" value="1"/>
</dbReference>
<dbReference type="Proteomes" id="UP000296153">
    <property type="component" value="Unassembled WGS sequence"/>
</dbReference>
<gene>
    <name evidence="4" type="primary">moaD</name>
    <name evidence="4" type="ORF">CRV12_00280</name>
</gene>
<dbReference type="GO" id="GO:0006777">
    <property type="term" value="P:Mo-molybdopterin cofactor biosynthetic process"/>
    <property type="evidence" value="ECO:0007669"/>
    <property type="project" value="InterPro"/>
</dbReference>
<evidence type="ECO:0000256" key="1">
    <source>
        <dbReference type="ARBA" id="ARBA00022741"/>
    </source>
</evidence>
<dbReference type="AlphaFoldDB" id="A0A2P5T0F1"/>
<dbReference type="InterPro" id="IPR003749">
    <property type="entry name" value="ThiS/MoaD-like"/>
</dbReference>
<dbReference type="InterPro" id="IPR016155">
    <property type="entry name" value="Mopterin_synth/thiamin_S_b"/>
</dbReference>
<dbReference type="PANTHER" id="PTHR33359">
    <property type="entry name" value="MOLYBDOPTERIN SYNTHASE SULFUR CARRIER SUBUNIT"/>
    <property type="match status" value="1"/>
</dbReference>
<dbReference type="GO" id="GO:1990133">
    <property type="term" value="C:molybdopterin adenylyltransferase complex"/>
    <property type="evidence" value="ECO:0007669"/>
    <property type="project" value="TreeGrafter"/>
</dbReference>
<sequence>MIKVFFFAQIREMTGVSSLNVLEKHADIASLIISLSQIGDNWKIAFSSSKLLVAVNHTLVSKNHPLNSGDEVAFFPPVTGG</sequence>
<dbReference type="EMBL" id="PDKT01000001">
    <property type="protein sequence ID" value="PPI88069.1"/>
    <property type="molecule type" value="Genomic_DNA"/>
</dbReference>
<comment type="caution">
    <text evidence="4">The sequence shown here is derived from an EMBL/GenBank/DDBJ whole genome shotgun (WGS) entry which is preliminary data.</text>
</comment>
<evidence type="ECO:0000313" key="5">
    <source>
        <dbReference type="Proteomes" id="UP000296153"/>
    </source>
</evidence>
<dbReference type="GO" id="GO:0000166">
    <property type="term" value="F:nucleotide binding"/>
    <property type="evidence" value="ECO:0007669"/>
    <property type="project" value="UniProtKB-KW"/>
</dbReference>